<dbReference type="InterPro" id="IPR011992">
    <property type="entry name" value="EF-hand-dom_pair"/>
</dbReference>
<feature type="region of interest" description="Disordered" evidence="4">
    <location>
        <begin position="675"/>
        <end position="696"/>
    </location>
</feature>
<dbReference type="InterPro" id="IPR028889">
    <property type="entry name" value="USP"/>
</dbReference>
<feature type="region of interest" description="Disordered" evidence="4">
    <location>
        <begin position="485"/>
        <end position="544"/>
    </location>
</feature>
<evidence type="ECO:0000313" key="8">
    <source>
        <dbReference type="Proteomes" id="UP000492820"/>
    </source>
</evidence>
<dbReference type="WBParaSite" id="EgrG_000915300">
    <property type="protein sequence ID" value="EgrG_000915300"/>
    <property type="gene ID" value="EgrG_000915300"/>
</dbReference>
<sequence length="1484" mass="169379">MMRNTNKLFNGEIDGYELTQDQLIRIRSVFNDLKDGRNVLNFQKIIDLLGHYAPDAVLKRFFFCPDQTPTDVTLDVFSRFLRFLLNGTRRDKIRALCRYYTCGQSYVSMDALKDIIEQEEWSMDKLSLSNEKDALSCDQLIKYFSQSPEATNMSTWLLSSRLTLASSVLNLPSKSHIMSLSTGKTLSAVCLEFKRIATRDPYLISQSSFRDSLTAIFPDPFISGKMFSLLKIHVFIGLFKFFDINNDGYIDEMEFYRGLAFLPHANEADSIRRVFQMFSSRSQAEVTFNSNDADFILRHFVPSRIRKETSCKISDIGKCTSLSKFSTWAENNPAFLHLIEFIKASMHIVFGLPLPSSESETSKIIMLWLHYVIVQQSKQGSQWFVVSSKYWPSLAAQGIKAALKLSNQVEKPDPYHPISLYKKLFTSASIPTARASPRRTSSTDRMRSLSFAEGLNARVLEKSVHHREPLQRLFKYKLTHREIKAKKKTSRGIYRQHQRRRRSSNVNNSVNLTWEDDGTPSANNAKSSEASQPKTKTPKESVGMNATTQNTHIAVDRRLAERMQGWSGINTNGIGISDNGQLMPSYLVLYTLAYNASKEEVLEMHPLEIGVRWTAGSKPKVSPTVGVITDTGVPKNPQFCEYPFTPAYSGIDAIAIPSGKKSSIMKRLVSSNEKPRLDPAWGEHRPSKSINSSVPMRSISMPGANWSNSSRNCIHVPPERLSEQSLRFVFSRCHTVSEVCEAISKKFGDYRNRDLTPDNYRVWFIKASEPVVASRQRPKLSQITKNGGSSSSNSTVNNDEKDSGSPNNNLLAKQTCLVPVDLKAIGNHQLSRFLADQDPLAQHYTELFDPYEKCSRKFEFVVECLYQFYFWPLGQCPSKELSGSFVGLKNMGNTCYFNSVIQCLQKTPHLEHLIIPYLTSQTKLANEYKKLLDQMAIESLVNPRSLWHTFVQKAPTFSSFVQQDAHEFLIIFLDLLNEELKRKNSSSKVRALNPHDRRKKSIINKCVTAEKAWRTFCAENDSPITDVFYGLCESRCRFEGCCHKSLSFDPFASLTLPLPNDEDHFIILTVVPSYKAVPEVIRLESVYPITLNFILWEVSRRYKCSSNQVFLALNNNKVLTRLSHSSTENVEVNNKSDYWAFILPSRKSGSSSGREVMVIVQNRILVPSQSPLLEETAIQRELLGSPIVLPLSSSTTNRELYDTVEKCISRYHQSSKRVELHDCCLKTASHLNADGTRMCSVLKFSKSDDGKYIFELKQAEKHFWKCSKCRWPKMCRGCSIPCNSKRVNLRPTENDCIYIAADWNLAAFINEYQQTQEERKVIDTPDLDAAKAIQLTSLLQNFFKEESVNKCDSILCDECQQRKCFTMSTMIRELPDVLLISIKRFHATSRGWRKSSELVDFPLTALDMRAYLSKEAKCENTLYDLYAVVNHMGKLDEGHYYASIRIEDGRWFRVNDTQYSEVRKESVVTPDAYILFYQRRQSGC</sequence>
<evidence type="ECO:0000256" key="4">
    <source>
        <dbReference type="SAM" id="MobiDB-lite"/>
    </source>
</evidence>
<dbReference type="GO" id="GO:0004843">
    <property type="term" value="F:cysteine-type deubiquitinase activity"/>
    <property type="evidence" value="ECO:0007669"/>
    <property type="project" value="UniProtKB-EC"/>
</dbReference>
<protein>
    <recommendedName>
        <fullName evidence="2">ubiquitinyl hydrolase 1</fullName>
        <ecNumber evidence="2">3.4.19.12</ecNumber>
    </recommendedName>
</protein>
<dbReference type="Proteomes" id="UP000492820">
    <property type="component" value="Unassembled WGS sequence"/>
</dbReference>
<evidence type="ECO:0000313" key="7">
    <source>
        <dbReference type="EMBL" id="CDS24311.1"/>
    </source>
</evidence>
<dbReference type="InterPro" id="IPR018200">
    <property type="entry name" value="USP_CS"/>
</dbReference>
<accession>A0A068X2Z0</accession>
<dbReference type="PANTHER" id="PTHR21646:SF23">
    <property type="entry name" value="UBIQUITIN CARBOXYL-TERMINAL HYDROLASE USP2"/>
    <property type="match status" value="1"/>
</dbReference>
<dbReference type="InterPro" id="IPR050185">
    <property type="entry name" value="Ub_carboxyl-term_hydrolase"/>
</dbReference>
<feature type="compositionally biased region" description="Basic and acidic residues" evidence="4">
    <location>
        <begin position="675"/>
        <end position="686"/>
    </location>
</feature>
<reference evidence="7" key="2">
    <citation type="submission" date="2014-06" db="EMBL/GenBank/DDBJ databases">
        <authorList>
            <person name="Aslett M."/>
        </authorList>
    </citation>
    <scope>NUCLEOTIDE SEQUENCE</scope>
</reference>
<reference evidence="9" key="3">
    <citation type="submission" date="2020-10" db="UniProtKB">
        <authorList>
            <consortium name="WormBaseParasite"/>
        </authorList>
    </citation>
    <scope>IDENTIFICATION</scope>
</reference>
<dbReference type="PROSITE" id="PS00973">
    <property type="entry name" value="USP_2"/>
    <property type="match status" value="1"/>
</dbReference>
<dbReference type="OrthoDB" id="292964at2759"/>
<evidence type="ECO:0000313" key="9">
    <source>
        <dbReference type="WBParaSite" id="EgrG_000915300"/>
    </source>
</evidence>
<proteinExistence type="predicted"/>
<feature type="region of interest" description="Disordered" evidence="4">
    <location>
        <begin position="776"/>
        <end position="807"/>
    </location>
</feature>
<dbReference type="EC" id="3.4.19.12" evidence="2"/>
<dbReference type="PANTHER" id="PTHR21646">
    <property type="entry name" value="UBIQUITIN CARBOXYL-TERMINAL HYDROLASE"/>
    <property type="match status" value="1"/>
</dbReference>
<dbReference type="Gene3D" id="1.10.238.10">
    <property type="entry name" value="EF-hand"/>
    <property type="match status" value="1"/>
</dbReference>
<dbReference type="InterPro" id="IPR001394">
    <property type="entry name" value="Peptidase_C19_UCH"/>
</dbReference>
<dbReference type="InterPro" id="IPR018247">
    <property type="entry name" value="EF_Hand_1_Ca_BS"/>
</dbReference>
<dbReference type="PROSITE" id="PS00972">
    <property type="entry name" value="USP_1"/>
    <property type="match status" value="1"/>
</dbReference>
<organism evidence="7">
    <name type="scientific">Echinococcus granulosus</name>
    <name type="common">Hydatid tapeworm</name>
    <dbReference type="NCBI Taxonomy" id="6210"/>
    <lineage>
        <taxon>Eukaryota</taxon>
        <taxon>Metazoa</taxon>
        <taxon>Spiralia</taxon>
        <taxon>Lophotrochozoa</taxon>
        <taxon>Platyhelminthes</taxon>
        <taxon>Cestoda</taxon>
        <taxon>Eucestoda</taxon>
        <taxon>Cyclophyllidea</taxon>
        <taxon>Taeniidae</taxon>
        <taxon>Echinococcus</taxon>
        <taxon>Echinococcus granulosus group</taxon>
    </lineage>
</organism>
<dbReference type="CDD" id="cd02257">
    <property type="entry name" value="Peptidase_C19"/>
    <property type="match status" value="1"/>
</dbReference>
<dbReference type="GO" id="GO:0016579">
    <property type="term" value="P:protein deubiquitination"/>
    <property type="evidence" value="ECO:0007669"/>
    <property type="project" value="InterPro"/>
</dbReference>
<evidence type="ECO:0000256" key="1">
    <source>
        <dbReference type="ARBA" id="ARBA00000707"/>
    </source>
</evidence>
<dbReference type="InterPro" id="IPR002048">
    <property type="entry name" value="EF_hand_dom"/>
</dbReference>
<name>A0A068X2Z0_ECHGR</name>
<dbReference type="PROSITE" id="PS50222">
    <property type="entry name" value="EF_HAND_2"/>
    <property type="match status" value="1"/>
</dbReference>
<dbReference type="EMBL" id="LK028601">
    <property type="protein sequence ID" value="CDS24311.1"/>
    <property type="molecule type" value="Genomic_DNA"/>
</dbReference>
<dbReference type="PROSITE" id="PS50235">
    <property type="entry name" value="USP_3"/>
    <property type="match status" value="1"/>
</dbReference>
<dbReference type="Pfam" id="PF00443">
    <property type="entry name" value="UCH"/>
    <property type="match status" value="1"/>
</dbReference>
<dbReference type="SUPFAM" id="SSF47473">
    <property type="entry name" value="EF-hand"/>
    <property type="match status" value="2"/>
</dbReference>
<keyword evidence="3" id="KW-0106">Calcium</keyword>
<feature type="domain" description="EF-hand" evidence="5">
    <location>
        <begin position="230"/>
        <end position="265"/>
    </location>
</feature>
<comment type="catalytic activity">
    <reaction evidence="1">
        <text>Thiol-dependent hydrolysis of ester, thioester, amide, peptide and isopeptide bonds formed by the C-terminal Gly of ubiquitin (a 76-residue protein attached to proteins as an intracellular targeting signal).</text>
        <dbReference type="EC" id="3.4.19.12"/>
    </reaction>
</comment>
<gene>
    <name evidence="7" type="ORF">EgrG_000915300</name>
</gene>
<dbReference type="SUPFAM" id="SSF54001">
    <property type="entry name" value="Cysteine proteinases"/>
    <property type="match status" value="1"/>
</dbReference>
<dbReference type="GO" id="GO:0005509">
    <property type="term" value="F:calcium ion binding"/>
    <property type="evidence" value="ECO:0007669"/>
    <property type="project" value="InterPro"/>
</dbReference>
<dbReference type="PROSITE" id="PS00018">
    <property type="entry name" value="EF_HAND_1"/>
    <property type="match status" value="1"/>
</dbReference>
<evidence type="ECO:0000256" key="2">
    <source>
        <dbReference type="ARBA" id="ARBA00012759"/>
    </source>
</evidence>
<keyword evidence="7" id="KW-0378">Hydrolase</keyword>
<feature type="compositionally biased region" description="Basic residues" evidence="4">
    <location>
        <begin position="485"/>
        <end position="503"/>
    </location>
</feature>
<dbReference type="InterPro" id="IPR038765">
    <property type="entry name" value="Papain-like_cys_pep_sf"/>
</dbReference>
<reference evidence="7 8" key="1">
    <citation type="journal article" date="2013" name="Nature">
        <title>The genomes of four tapeworm species reveal adaptations to parasitism.</title>
        <authorList>
            <person name="Tsai I.J."/>
            <person name="Zarowiecki M."/>
            <person name="Holroyd N."/>
            <person name="Garciarrubio A."/>
            <person name="Sanchez-Flores A."/>
            <person name="Brooks K.L."/>
            <person name="Tracey A."/>
            <person name="Bobes R.J."/>
            <person name="Fragoso G."/>
            <person name="Sciutto E."/>
            <person name="Aslett M."/>
            <person name="Beasley H."/>
            <person name="Bennett H.M."/>
            <person name="Cai J."/>
            <person name="Camicia F."/>
            <person name="Clark R."/>
            <person name="Cucher M."/>
            <person name="De Silva N."/>
            <person name="Day T.A."/>
            <person name="Deplazes P."/>
            <person name="Estrada K."/>
            <person name="Fernandez C."/>
            <person name="Holland P.W."/>
            <person name="Hou J."/>
            <person name="Hu S."/>
            <person name="Huckvale T."/>
            <person name="Hung S.S."/>
            <person name="Kamenetzky L."/>
            <person name="Keane J.A."/>
            <person name="Kiss F."/>
            <person name="Koziol U."/>
            <person name="Lambert O."/>
            <person name="Liu K."/>
            <person name="Luo X."/>
            <person name="Luo Y."/>
            <person name="Macchiaroli N."/>
            <person name="Nichol S."/>
            <person name="Paps J."/>
            <person name="Parkinson J."/>
            <person name="Pouchkina-Stantcheva N."/>
            <person name="Riddiford N."/>
            <person name="Rosenzvit M."/>
            <person name="Salinas G."/>
            <person name="Wasmuth J.D."/>
            <person name="Zamanian M."/>
            <person name="Zheng Y."/>
            <person name="Cai X."/>
            <person name="Soberon X."/>
            <person name="Olson P.D."/>
            <person name="Laclette J.P."/>
            <person name="Brehm K."/>
            <person name="Berriman M."/>
            <person name="Garciarrubio A."/>
            <person name="Bobes R.J."/>
            <person name="Fragoso G."/>
            <person name="Sanchez-Flores A."/>
            <person name="Estrada K."/>
            <person name="Cevallos M.A."/>
            <person name="Morett E."/>
            <person name="Gonzalez V."/>
            <person name="Portillo T."/>
            <person name="Ochoa-Leyva A."/>
            <person name="Jose M.V."/>
            <person name="Sciutto E."/>
            <person name="Landa A."/>
            <person name="Jimenez L."/>
            <person name="Valdes V."/>
            <person name="Carrero J.C."/>
            <person name="Larralde C."/>
            <person name="Morales-Montor J."/>
            <person name="Limon-Lason J."/>
            <person name="Soberon X."/>
            <person name="Laclette J.P."/>
        </authorList>
    </citation>
    <scope>NUCLEOTIDE SEQUENCE [LARGE SCALE GENOMIC DNA]</scope>
</reference>
<feature type="domain" description="USP" evidence="6">
    <location>
        <begin position="886"/>
        <end position="1480"/>
    </location>
</feature>
<evidence type="ECO:0000259" key="6">
    <source>
        <dbReference type="PROSITE" id="PS50235"/>
    </source>
</evidence>
<feature type="compositionally biased region" description="Polar residues" evidence="4">
    <location>
        <begin position="520"/>
        <end position="535"/>
    </location>
</feature>
<dbReference type="Gene3D" id="3.90.70.10">
    <property type="entry name" value="Cysteine proteinases"/>
    <property type="match status" value="2"/>
</dbReference>
<evidence type="ECO:0000256" key="3">
    <source>
        <dbReference type="ARBA" id="ARBA00022837"/>
    </source>
</evidence>
<evidence type="ECO:0000259" key="5">
    <source>
        <dbReference type="PROSITE" id="PS50222"/>
    </source>
</evidence>